<dbReference type="Gene3D" id="3.40.50.1220">
    <property type="entry name" value="TPP-binding domain"/>
    <property type="match status" value="1"/>
</dbReference>
<dbReference type="GO" id="GO:0009055">
    <property type="term" value="F:electron transfer activity"/>
    <property type="evidence" value="ECO:0007669"/>
    <property type="project" value="InterPro"/>
</dbReference>
<dbReference type="STRING" id="52770.BSZ40_03350"/>
<evidence type="ECO:0000256" key="1">
    <source>
        <dbReference type="ARBA" id="ARBA00005817"/>
    </source>
</evidence>
<evidence type="ECO:0000256" key="4">
    <source>
        <dbReference type="PIRSR" id="PIRSR000089-1"/>
    </source>
</evidence>
<keyword evidence="4" id="KW-0274">FAD</keyword>
<organism evidence="6 7">
    <name type="scientific">Buchananella hordeovulneris</name>
    <dbReference type="NCBI Taxonomy" id="52770"/>
    <lineage>
        <taxon>Bacteria</taxon>
        <taxon>Bacillati</taxon>
        <taxon>Actinomycetota</taxon>
        <taxon>Actinomycetes</taxon>
        <taxon>Actinomycetales</taxon>
        <taxon>Actinomycetaceae</taxon>
        <taxon>Buchananella</taxon>
    </lineage>
</organism>
<dbReference type="InterPro" id="IPR014731">
    <property type="entry name" value="ETF_asu_C"/>
</dbReference>
<accession>A0A1Q5PWI3</accession>
<evidence type="ECO:0000256" key="2">
    <source>
        <dbReference type="ARBA" id="ARBA00011355"/>
    </source>
</evidence>
<dbReference type="InterPro" id="IPR001308">
    <property type="entry name" value="ETF_a/FixB"/>
</dbReference>
<name>A0A1Q5PWI3_9ACTO</name>
<comment type="function">
    <text evidence="3">The electron transfer flavoprotein serves as a specific electron acceptor for other dehydrogenases. It transfers the electrons to the main respiratory chain via ETF-ubiquinone oxidoreductase (ETF dehydrogenase).</text>
</comment>
<comment type="subunit">
    <text evidence="2">Heterodimer of an alpha and a beta subunit.</text>
</comment>
<dbReference type="SMART" id="SM00893">
    <property type="entry name" value="ETF"/>
    <property type="match status" value="1"/>
</dbReference>
<dbReference type="PIRSF" id="PIRSF000089">
    <property type="entry name" value="Electra_flavoP_a"/>
    <property type="match status" value="1"/>
</dbReference>
<protein>
    <submittedName>
        <fullName evidence="6">Electron transporter</fullName>
    </submittedName>
</protein>
<keyword evidence="7" id="KW-1185">Reference proteome</keyword>
<evidence type="ECO:0000259" key="5">
    <source>
        <dbReference type="SMART" id="SM00893"/>
    </source>
</evidence>
<dbReference type="InterPro" id="IPR014729">
    <property type="entry name" value="Rossmann-like_a/b/a_fold"/>
</dbReference>
<dbReference type="SUPFAM" id="SSF52402">
    <property type="entry name" value="Adenine nucleotide alpha hydrolases-like"/>
    <property type="match status" value="1"/>
</dbReference>
<keyword evidence="4" id="KW-0285">Flavoprotein</keyword>
<dbReference type="Gene3D" id="3.40.50.620">
    <property type="entry name" value="HUPs"/>
    <property type="match status" value="1"/>
</dbReference>
<feature type="binding site" evidence="4">
    <location>
        <begin position="280"/>
        <end position="287"/>
    </location>
    <ligand>
        <name>FAD</name>
        <dbReference type="ChEBI" id="CHEBI:57692"/>
    </ligand>
</feature>
<feature type="binding site" evidence="4">
    <location>
        <begin position="249"/>
        <end position="250"/>
    </location>
    <ligand>
        <name>FAD</name>
        <dbReference type="ChEBI" id="CHEBI:57692"/>
    </ligand>
</feature>
<dbReference type="PANTHER" id="PTHR43153">
    <property type="entry name" value="ELECTRON TRANSFER FLAVOPROTEIN ALPHA"/>
    <property type="match status" value="1"/>
</dbReference>
<dbReference type="GO" id="GO:0033539">
    <property type="term" value="P:fatty acid beta-oxidation using acyl-CoA dehydrogenase"/>
    <property type="evidence" value="ECO:0007669"/>
    <property type="project" value="TreeGrafter"/>
</dbReference>
<evidence type="ECO:0000313" key="7">
    <source>
        <dbReference type="Proteomes" id="UP000185612"/>
    </source>
</evidence>
<reference evidence="7" key="1">
    <citation type="submission" date="2016-12" db="EMBL/GenBank/DDBJ databases">
        <authorList>
            <person name="Meng X."/>
        </authorList>
    </citation>
    <scope>NUCLEOTIDE SEQUENCE [LARGE SCALE GENOMIC DNA]</scope>
    <source>
        <strain evidence="7">DSM 20732</strain>
    </source>
</reference>
<dbReference type="Proteomes" id="UP000185612">
    <property type="component" value="Unassembled WGS sequence"/>
</dbReference>
<comment type="similarity">
    <text evidence="1">Belongs to the ETF alpha-subunit/FixB family.</text>
</comment>
<dbReference type="AlphaFoldDB" id="A0A1Q5PWI3"/>
<feature type="binding site" evidence="4">
    <location>
        <position position="226"/>
    </location>
    <ligand>
        <name>FAD</name>
        <dbReference type="ChEBI" id="CHEBI:57692"/>
    </ligand>
</feature>
<comment type="cofactor">
    <cofactor evidence="4">
        <name>FAD</name>
        <dbReference type="ChEBI" id="CHEBI:57692"/>
    </cofactor>
    <text evidence="4">Binds 1 FAD per dimer.</text>
</comment>
<dbReference type="FunCoup" id="A0A1Q5PWI3">
    <property type="interactions" value="214"/>
</dbReference>
<dbReference type="GO" id="GO:0050660">
    <property type="term" value="F:flavin adenine dinucleotide binding"/>
    <property type="evidence" value="ECO:0007669"/>
    <property type="project" value="InterPro"/>
</dbReference>
<dbReference type="RefSeq" id="WP_073823347.1">
    <property type="nucleotide sequence ID" value="NZ_MQVS01000003.1"/>
</dbReference>
<evidence type="ECO:0000313" key="6">
    <source>
        <dbReference type="EMBL" id="OKL51983.1"/>
    </source>
</evidence>
<dbReference type="InParanoid" id="A0A1Q5PWI3"/>
<feature type="domain" description="Electron transfer flavoprotein alpha/beta-subunit N-terminal" evidence="5">
    <location>
        <begin position="10"/>
        <end position="201"/>
    </location>
</feature>
<gene>
    <name evidence="6" type="ORF">BSZ40_03350</name>
</gene>
<dbReference type="PANTHER" id="PTHR43153:SF1">
    <property type="entry name" value="ELECTRON TRANSFER FLAVOPROTEIN SUBUNIT ALPHA, MITOCHONDRIAL"/>
    <property type="match status" value="1"/>
</dbReference>
<dbReference type="EMBL" id="MQVS01000003">
    <property type="protein sequence ID" value="OKL51983.1"/>
    <property type="molecule type" value="Genomic_DNA"/>
</dbReference>
<dbReference type="SUPFAM" id="SSF52467">
    <property type="entry name" value="DHS-like NAD/FAD-binding domain"/>
    <property type="match status" value="1"/>
</dbReference>
<sequence length="332" mass="33894">MLNETLLVVVDHIGDQDAGYTLTAPSAELLTLARTLTTGELVAVALNPAPDVAALARYGVSVVYTPRLADYSPRVPAVVADAVRACIRYAGVGTSEGGGEPAAVMCVSNYRGKEVAARLAVGQASGAVVDATAVQVVDGELVATKSVLSGTWTTSYRVAQGTPIIAVRPSSISAQPVAEPTDPVVVEVEVEFSAEAAAVQVESSVHQGTGGRVALTEARTVVCGGRGTDGDFTLVEQLADALDGAVGATRVCADEGWVERSLQIGQTGVSVAPRLYIGLGVSGAIHHTSGMQSAGTIVAVVDDEDAPIVEIADLTIIGDLREVVPAVLAELK</sequence>
<dbReference type="InterPro" id="IPR014730">
    <property type="entry name" value="ETF_a/b_N"/>
</dbReference>
<feature type="binding site" evidence="4">
    <location>
        <begin position="263"/>
        <end position="267"/>
    </location>
    <ligand>
        <name>FAD</name>
        <dbReference type="ChEBI" id="CHEBI:57692"/>
    </ligand>
</feature>
<evidence type="ECO:0000256" key="3">
    <source>
        <dbReference type="ARBA" id="ARBA00025649"/>
    </source>
</evidence>
<comment type="caution">
    <text evidence="6">The sequence shown here is derived from an EMBL/GenBank/DDBJ whole genome shotgun (WGS) entry which is preliminary data.</text>
</comment>
<proteinExistence type="inferred from homology"/>
<dbReference type="InterPro" id="IPR029035">
    <property type="entry name" value="DHS-like_NAD/FAD-binding_dom"/>
</dbReference>
<dbReference type="Pfam" id="PF01012">
    <property type="entry name" value="ETF"/>
    <property type="match status" value="1"/>
</dbReference>
<dbReference type="Pfam" id="PF00766">
    <property type="entry name" value="ETF_alpha"/>
    <property type="match status" value="1"/>
</dbReference>
<dbReference type="OrthoDB" id="9770286at2"/>